<dbReference type="AlphaFoldDB" id="A0A8S1PSP3"/>
<sequence>MKHLLKYQQNTVQVDLIREHFNNQKMLSQINIQIRLMQQVNLIQQDLKSKCWSIYQPLYNMGLQQSQWFSIQFYKIKFHYGNNTLVHIK</sequence>
<protein>
    <submittedName>
        <fullName evidence="1">Uncharacterized protein</fullName>
    </submittedName>
</protein>
<gene>
    <name evidence="1" type="ORF">PSON_ATCC_30995.1.T0860072</name>
</gene>
<dbReference type="Proteomes" id="UP000692954">
    <property type="component" value="Unassembled WGS sequence"/>
</dbReference>
<dbReference type="EMBL" id="CAJJDN010000086">
    <property type="protein sequence ID" value="CAD8106185.1"/>
    <property type="molecule type" value="Genomic_DNA"/>
</dbReference>
<reference evidence="1" key="1">
    <citation type="submission" date="2021-01" db="EMBL/GenBank/DDBJ databases">
        <authorList>
            <consortium name="Genoscope - CEA"/>
            <person name="William W."/>
        </authorList>
    </citation>
    <scope>NUCLEOTIDE SEQUENCE</scope>
</reference>
<comment type="caution">
    <text evidence="1">The sequence shown here is derived from an EMBL/GenBank/DDBJ whole genome shotgun (WGS) entry which is preliminary data.</text>
</comment>
<evidence type="ECO:0000313" key="1">
    <source>
        <dbReference type="EMBL" id="CAD8106185.1"/>
    </source>
</evidence>
<keyword evidence="2" id="KW-1185">Reference proteome</keyword>
<accession>A0A8S1PSP3</accession>
<organism evidence="1 2">
    <name type="scientific">Paramecium sonneborni</name>
    <dbReference type="NCBI Taxonomy" id="65129"/>
    <lineage>
        <taxon>Eukaryota</taxon>
        <taxon>Sar</taxon>
        <taxon>Alveolata</taxon>
        <taxon>Ciliophora</taxon>
        <taxon>Intramacronucleata</taxon>
        <taxon>Oligohymenophorea</taxon>
        <taxon>Peniculida</taxon>
        <taxon>Parameciidae</taxon>
        <taxon>Paramecium</taxon>
    </lineage>
</organism>
<evidence type="ECO:0000313" key="2">
    <source>
        <dbReference type="Proteomes" id="UP000692954"/>
    </source>
</evidence>
<name>A0A8S1PSP3_9CILI</name>
<proteinExistence type="predicted"/>